<reference evidence="2 3" key="1">
    <citation type="submission" date="2018-04" db="EMBL/GenBank/DDBJ databases">
        <title>The genome sequence of Caulobacter sp. 736.</title>
        <authorList>
            <person name="Gao J."/>
            <person name="Sun J."/>
        </authorList>
    </citation>
    <scope>NUCLEOTIDE SEQUENCE [LARGE SCALE GENOMIC DNA]</scope>
    <source>
        <strain evidence="2 3">736</strain>
    </source>
</reference>
<sequence>MALKEDYEARFDGVLQHLAHALEDQIKGYLEGEIRIDRVQARAKSVDRFLAKAAKKQGDAARYQEPLHQIQDQVGARIISFYLSDVKRVSDIVERYFRSVEARNLIPESEWEFGYFGRHYVLLVPDELIDPSWDRTQVPDFFELQIKTLFQHAWSEANHDLGYKPGARDLTPDDKRRLAFTSAQAWGADQIFEELFRASEAAR</sequence>
<name>A0A2T9IWQ4_9CAUL</name>
<dbReference type="CDD" id="cd05399">
    <property type="entry name" value="NT_Rel-Spo_like"/>
    <property type="match status" value="1"/>
</dbReference>
<dbReference type="Proteomes" id="UP000244913">
    <property type="component" value="Unassembled WGS sequence"/>
</dbReference>
<accession>A0A2T9IWQ4</accession>
<gene>
    <name evidence="2" type="ORF">DDF65_24485</name>
</gene>
<comment type="caution">
    <text evidence="2">The sequence shown here is derived from an EMBL/GenBank/DDBJ whole genome shotgun (WGS) entry which is preliminary data.</text>
</comment>
<feature type="domain" description="RelA/SpoT" evidence="1">
    <location>
        <begin position="41"/>
        <end position="169"/>
    </location>
</feature>
<dbReference type="PANTHER" id="PTHR41773">
    <property type="entry name" value="GTP PYROPHOSPHATASE-RELATED"/>
    <property type="match status" value="1"/>
</dbReference>
<evidence type="ECO:0000313" key="3">
    <source>
        <dbReference type="Proteomes" id="UP000244913"/>
    </source>
</evidence>
<dbReference type="GO" id="GO:0015969">
    <property type="term" value="P:guanosine tetraphosphate metabolic process"/>
    <property type="evidence" value="ECO:0007669"/>
    <property type="project" value="InterPro"/>
</dbReference>
<protein>
    <recommendedName>
        <fullName evidence="1">RelA/SpoT domain-containing protein</fullName>
    </recommendedName>
</protein>
<proteinExistence type="predicted"/>
<dbReference type="RefSeq" id="WP_116570078.1">
    <property type="nucleotide sequence ID" value="NZ_QDKP01000066.1"/>
</dbReference>
<evidence type="ECO:0000259" key="1">
    <source>
        <dbReference type="SMART" id="SM00954"/>
    </source>
</evidence>
<dbReference type="EMBL" id="QDKP01000066">
    <property type="protein sequence ID" value="PVM71389.1"/>
    <property type="molecule type" value="Genomic_DNA"/>
</dbReference>
<evidence type="ECO:0000313" key="2">
    <source>
        <dbReference type="EMBL" id="PVM71389.1"/>
    </source>
</evidence>
<dbReference type="InterPro" id="IPR007685">
    <property type="entry name" value="RelA_SpoT"/>
</dbReference>
<dbReference type="PANTHER" id="PTHR41773:SF1">
    <property type="entry name" value="RELA_SPOT DOMAIN-CONTAINING PROTEIN"/>
    <property type="match status" value="1"/>
</dbReference>
<organism evidence="2 3">
    <name type="scientific">Caulobacter radicis</name>
    <dbReference type="NCBI Taxonomy" id="2172650"/>
    <lineage>
        <taxon>Bacteria</taxon>
        <taxon>Pseudomonadati</taxon>
        <taxon>Pseudomonadota</taxon>
        <taxon>Alphaproteobacteria</taxon>
        <taxon>Caulobacterales</taxon>
        <taxon>Caulobacteraceae</taxon>
        <taxon>Caulobacter</taxon>
    </lineage>
</organism>
<dbReference type="Pfam" id="PF04607">
    <property type="entry name" value="RelA_SpoT"/>
    <property type="match status" value="1"/>
</dbReference>
<dbReference type="SMART" id="SM00954">
    <property type="entry name" value="RelA_SpoT"/>
    <property type="match status" value="1"/>
</dbReference>
<dbReference type="AlphaFoldDB" id="A0A2T9IWQ4"/>
<keyword evidence="3" id="KW-1185">Reference proteome</keyword>
<dbReference type="SUPFAM" id="SSF81301">
    <property type="entry name" value="Nucleotidyltransferase"/>
    <property type="match status" value="1"/>
</dbReference>
<dbReference type="InterPro" id="IPR043519">
    <property type="entry name" value="NT_sf"/>
</dbReference>
<dbReference type="Gene3D" id="3.30.460.10">
    <property type="entry name" value="Beta Polymerase, domain 2"/>
    <property type="match status" value="1"/>
</dbReference>